<evidence type="ECO:0000313" key="1">
    <source>
        <dbReference type="EMBL" id="MCR6544715.1"/>
    </source>
</evidence>
<dbReference type="RefSeq" id="WP_089612282.1">
    <property type="nucleotide sequence ID" value="NZ_CP022121.1"/>
</dbReference>
<proteinExistence type="predicted"/>
<sequence>MRLVKKISGEENMVRNMKKHILIAALSVTPRPTKYALGDKVAEANQSPLALLQLLPEDRLPDEVIILCTSEIAKVQFPQFKEHIESGEFSTHITKPIRVSALDISDGKNEEEIWEILRCILKCVPENAYLTLDLTHGYRSFSFLYFTAALYLKALRNVGLISTFYGNVEIKEEPKPLLDLSLILEMVEWFFATRIFRETGQANYIINLLEPFTKIPEGVQGKDCMPYSQIRKLSEVFSKATSAYEQALPIEFGLEANRLHQLLEKDLPGHLMERMPLPEELFGQVKAFIEPYALSQINDNDKKMKLFLDYTEINRQAALVDEYFGQGYINSATALMREWIVNVALFHQEHRQGKGIIAGIDWLPYKKRRPIEYSLGLMMKFVQSKAKENGKVPLTEEQKWLAEKWDYITNKRNGLSHCGFKEDNVHLSLKAIEEIKEKWQELKDSIYMQEKWELYKKQGEGMLLICALGNSKGSLYSALATLEPDYLFVILSDKTKGAINEILEKVNWQGELAVYCMEDPFAGFMEKKLASAEAEPLMAKAEEVVYNLTGGTTVMQHVLNQITRKNKATKQVAFIDRRSLYEQHENPYVIGEMILLEEEKG</sequence>
<organism evidence="1 2">
    <name type="scientific">Dehalobacterium formicoaceticum</name>
    <dbReference type="NCBI Taxonomy" id="51515"/>
    <lineage>
        <taxon>Bacteria</taxon>
        <taxon>Bacillati</taxon>
        <taxon>Bacillota</taxon>
        <taxon>Clostridia</taxon>
        <taxon>Eubacteriales</taxon>
        <taxon>Peptococcaceae</taxon>
        <taxon>Dehalobacterium</taxon>
    </lineage>
</organism>
<name>A0ABT1Y1G8_9FIRM</name>
<accession>A0ABT1Y1G8</accession>
<dbReference type="EMBL" id="JANPWE010000002">
    <property type="protein sequence ID" value="MCR6544715.1"/>
    <property type="molecule type" value="Genomic_DNA"/>
</dbReference>
<dbReference type="InterPro" id="IPR013383">
    <property type="entry name" value="CRISPR-assoc_prot_DxTHG_CS"/>
</dbReference>
<evidence type="ECO:0008006" key="3">
    <source>
        <dbReference type="Google" id="ProtNLM"/>
    </source>
</evidence>
<dbReference type="NCBIfam" id="TIGR02549">
    <property type="entry name" value="CRISPR_DxTHG"/>
    <property type="match status" value="1"/>
</dbReference>
<reference evidence="1 2" key="1">
    <citation type="submission" date="2022-08" db="EMBL/GenBank/DDBJ databases">
        <title>Proteogenomics of the novel Dehalobacterium formicoaceticum strain EZ94 highlights a key role of methyltransferases during anaerobic dichloromethane degradation.</title>
        <authorList>
            <person name="Wasmund K."/>
        </authorList>
    </citation>
    <scope>NUCLEOTIDE SEQUENCE [LARGE SCALE GENOMIC DNA]</scope>
    <source>
        <strain evidence="1 2">EZ94</strain>
    </source>
</reference>
<evidence type="ECO:0000313" key="2">
    <source>
        <dbReference type="Proteomes" id="UP001524944"/>
    </source>
</evidence>
<protein>
    <recommendedName>
        <fullName evidence="3">CRISPR-associated protein, TM1812 family</fullName>
    </recommendedName>
</protein>
<dbReference type="SUPFAM" id="SSF160980">
    <property type="entry name" value="SSO1389-like"/>
    <property type="match status" value="1"/>
</dbReference>
<gene>
    <name evidence="1" type="ORF">NVS47_04155</name>
</gene>
<dbReference type="Proteomes" id="UP001524944">
    <property type="component" value="Unassembled WGS sequence"/>
</dbReference>
<keyword evidence="2" id="KW-1185">Reference proteome</keyword>
<comment type="caution">
    <text evidence="1">The sequence shown here is derived from an EMBL/GenBank/DDBJ whole genome shotgun (WGS) entry which is preliminary data.</text>
</comment>